<evidence type="ECO:0000259" key="1">
    <source>
        <dbReference type="SMART" id="SM00148"/>
    </source>
</evidence>
<dbReference type="PANTHER" id="PTHR13593:SF113">
    <property type="entry name" value="SI:DKEY-266F7.9"/>
    <property type="match status" value="1"/>
</dbReference>
<name>A0A6C0JAU1_9ZZZZ</name>
<dbReference type="AlphaFoldDB" id="A0A6C0JAU1"/>
<dbReference type="Gene3D" id="3.20.20.190">
    <property type="entry name" value="Phosphatidylinositol (PI) phosphodiesterase"/>
    <property type="match status" value="1"/>
</dbReference>
<sequence length="262" mass="30750">MWLKELNENIFINDISIPGTHNSLALRGGCWSITQDISILDQMHLGIRYLDVRLKLIDNNLKVFHSVVDQCIDMDEVLKIVKSFLFKNPSEFILLSFQEEGVLNRAEFPNVLINILHKFQDILYKNYNRIPQLKDVRGKIVLIDNHESCVGFKNNYFESINQWKDINDIDKYKKNLMTNIVKSTKNNKDVFYRTVCSANEGELWDLFCVFTKTNPRTFSKIVNPYIYRQIDLLANKYNVTQLGIIEFDFPSKKLIKRIIDSN</sequence>
<proteinExistence type="predicted"/>
<dbReference type="GO" id="GO:0008081">
    <property type="term" value="F:phosphoric diester hydrolase activity"/>
    <property type="evidence" value="ECO:0007669"/>
    <property type="project" value="InterPro"/>
</dbReference>
<organism evidence="2">
    <name type="scientific">viral metagenome</name>
    <dbReference type="NCBI Taxonomy" id="1070528"/>
    <lineage>
        <taxon>unclassified sequences</taxon>
        <taxon>metagenomes</taxon>
        <taxon>organismal metagenomes</taxon>
    </lineage>
</organism>
<feature type="domain" description="Phosphatidylinositol-specific phospholipase C X" evidence="1">
    <location>
        <begin position="6"/>
        <end position="145"/>
    </location>
</feature>
<protein>
    <recommendedName>
        <fullName evidence="1">Phosphatidylinositol-specific phospholipase C X domain-containing protein</fullName>
    </recommendedName>
</protein>
<dbReference type="PROSITE" id="PS50007">
    <property type="entry name" value="PIPLC_X_DOMAIN"/>
    <property type="match status" value="1"/>
</dbReference>
<dbReference type="EMBL" id="MN740350">
    <property type="protein sequence ID" value="QHU01796.1"/>
    <property type="molecule type" value="Genomic_DNA"/>
</dbReference>
<reference evidence="2" key="1">
    <citation type="journal article" date="2020" name="Nature">
        <title>Giant virus diversity and host interactions through global metagenomics.</title>
        <authorList>
            <person name="Schulz F."/>
            <person name="Roux S."/>
            <person name="Paez-Espino D."/>
            <person name="Jungbluth S."/>
            <person name="Walsh D.A."/>
            <person name="Denef V.J."/>
            <person name="McMahon K.D."/>
            <person name="Konstantinidis K.T."/>
            <person name="Eloe-Fadrosh E.A."/>
            <person name="Kyrpides N.C."/>
            <person name="Woyke T."/>
        </authorList>
    </citation>
    <scope>NUCLEOTIDE SEQUENCE</scope>
    <source>
        <strain evidence="2">GVMAG-M-3300025880-56</strain>
    </source>
</reference>
<dbReference type="GO" id="GO:0006629">
    <property type="term" value="P:lipid metabolic process"/>
    <property type="evidence" value="ECO:0007669"/>
    <property type="project" value="InterPro"/>
</dbReference>
<dbReference type="InterPro" id="IPR017946">
    <property type="entry name" value="PLC-like_Pdiesterase_TIM-brl"/>
</dbReference>
<accession>A0A6C0JAU1</accession>
<dbReference type="SUPFAM" id="SSF51695">
    <property type="entry name" value="PLC-like phosphodiesterases"/>
    <property type="match status" value="1"/>
</dbReference>
<evidence type="ECO:0000313" key="2">
    <source>
        <dbReference type="EMBL" id="QHU01796.1"/>
    </source>
</evidence>
<dbReference type="InterPro" id="IPR051057">
    <property type="entry name" value="PI-PLC_domain"/>
</dbReference>
<dbReference type="SMART" id="SM00148">
    <property type="entry name" value="PLCXc"/>
    <property type="match status" value="1"/>
</dbReference>
<dbReference type="Pfam" id="PF00388">
    <property type="entry name" value="PI-PLC-X"/>
    <property type="match status" value="1"/>
</dbReference>
<dbReference type="PANTHER" id="PTHR13593">
    <property type="match status" value="1"/>
</dbReference>
<dbReference type="InterPro" id="IPR000909">
    <property type="entry name" value="PLipase_C_PInositol-sp_X_dom"/>
</dbReference>